<keyword evidence="2" id="KW-1185">Reference proteome</keyword>
<dbReference type="OMA" id="MENTILQ"/>
<dbReference type="SUPFAM" id="SSF53448">
    <property type="entry name" value="Nucleotide-diphospho-sugar transferases"/>
    <property type="match status" value="1"/>
</dbReference>
<dbReference type="PANTHER" id="PTHR33604">
    <property type="entry name" value="OSJNBA0004B13.7 PROTEIN"/>
    <property type="match status" value="1"/>
</dbReference>
<protein>
    <submittedName>
        <fullName evidence="1">Uncharacterized protein</fullName>
    </submittedName>
</protein>
<dbReference type="RefSeq" id="XP_005538076.1">
    <property type="nucleotide sequence ID" value="XM_005538019.1"/>
</dbReference>
<dbReference type="CDD" id="cd00761">
    <property type="entry name" value="Glyco_tranf_GTA_type"/>
    <property type="match status" value="1"/>
</dbReference>
<evidence type="ECO:0000313" key="1">
    <source>
        <dbReference type="EMBL" id="BAM82040.1"/>
    </source>
</evidence>
<dbReference type="GeneID" id="16996562"/>
<dbReference type="KEGG" id="cme:CYME_CMQ132C"/>
<accession>M1V6B3</accession>
<dbReference type="HOGENOM" id="CLU_781583_0_0_1"/>
<evidence type="ECO:0000313" key="2">
    <source>
        <dbReference type="Proteomes" id="UP000007014"/>
    </source>
</evidence>
<gene>
    <name evidence="1" type="ORF">CYME_CMQ132C</name>
</gene>
<organism evidence="1 2">
    <name type="scientific">Cyanidioschyzon merolae (strain NIES-3377 / 10D)</name>
    <name type="common">Unicellular red alga</name>
    <dbReference type="NCBI Taxonomy" id="280699"/>
    <lineage>
        <taxon>Eukaryota</taxon>
        <taxon>Rhodophyta</taxon>
        <taxon>Bangiophyceae</taxon>
        <taxon>Cyanidiales</taxon>
        <taxon>Cyanidiaceae</taxon>
        <taxon>Cyanidioschyzon</taxon>
    </lineage>
</organism>
<proteinExistence type="predicted"/>
<sequence length="355" mass="41321">MPKWSPSRFHRYRARLFSLLFAYTLALVAFAAALRALSLRGFSKTPFPAQKAPVSLLIIVLGYNRPLALRRLLESLAKVNWLQTRIDLRVWIDAGDIAASYDVAKGFHWDHGQKIVRQRLRHHGLCGSWLNAWPAWDTHEYALILEDDLEVHPQIFEVFQYLIAKGVRANASGFILEKLAEVPCGSLVHYASSWAPVFSRRLFQDFARWYDSRRKCAPDFRPFIRGHDETYNLWIREHRDVWSPWLRRFLFERGIALTYLGSLDLVHNHQERGSSRKGASPFFIRTVDWRHIELDLIDTCVVREPPVYECFLKASKHFCTRLDGNRSSLVDRGWIEFLTDKLWICSPSAPSVKAK</sequence>
<dbReference type="Gramene" id="CMQ132CT">
    <property type="protein sequence ID" value="CMQ132CT"/>
    <property type="gene ID" value="CMQ132C"/>
</dbReference>
<dbReference type="PANTHER" id="PTHR33604:SF3">
    <property type="entry name" value="OSJNBA0004B13.7 PROTEIN"/>
    <property type="match status" value="1"/>
</dbReference>
<reference evidence="1 2" key="2">
    <citation type="journal article" date="2007" name="BMC Biol.">
        <title>A 100%-complete sequence reveals unusually simple genomic features in the hot-spring red alga Cyanidioschyzon merolae.</title>
        <authorList>
            <person name="Nozaki H."/>
            <person name="Takano H."/>
            <person name="Misumi O."/>
            <person name="Terasawa K."/>
            <person name="Matsuzaki M."/>
            <person name="Maruyama S."/>
            <person name="Nishida K."/>
            <person name="Yagisawa F."/>
            <person name="Yoshida Y."/>
            <person name="Fujiwara T."/>
            <person name="Takio S."/>
            <person name="Tamura K."/>
            <person name="Chung S.J."/>
            <person name="Nakamura S."/>
            <person name="Kuroiwa H."/>
            <person name="Tanaka K."/>
            <person name="Sato N."/>
            <person name="Kuroiwa T."/>
        </authorList>
    </citation>
    <scope>NUCLEOTIDE SEQUENCE [LARGE SCALE GENOMIC DNA]</scope>
    <source>
        <strain evidence="1 2">10D</strain>
    </source>
</reference>
<name>M1V6B3_CYAM1</name>
<dbReference type="Gene3D" id="3.90.550.10">
    <property type="entry name" value="Spore Coat Polysaccharide Biosynthesis Protein SpsA, Chain A"/>
    <property type="match status" value="1"/>
</dbReference>
<dbReference type="STRING" id="280699.M1V6B3"/>
<dbReference type="OrthoDB" id="4110at2759"/>
<dbReference type="EMBL" id="AP006499">
    <property type="protein sequence ID" value="BAM82040.1"/>
    <property type="molecule type" value="Genomic_DNA"/>
</dbReference>
<dbReference type="InterPro" id="IPR029044">
    <property type="entry name" value="Nucleotide-diphossugar_trans"/>
</dbReference>
<dbReference type="Proteomes" id="UP000007014">
    <property type="component" value="Chromosome 17"/>
</dbReference>
<dbReference type="AlphaFoldDB" id="M1V6B3"/>
<reference evidence="1 2" key="1">
    <citation type="journal article" date="2004" name="Nature">
        <title>Genome sequence of the ultrasmall unicellular red alga Cyanidioschyzon merolae 10D.</title>
        <authorList>
            <person name="Matsuzaki M."/>
            <person name="Misumi O."/>
            <person name="Shin-i T."/>
            <person name="Maruyama S."/>
            <person name="Takahara M."/>
            <person name="Miyagishima S."/>
            <person name="Mori T."/>
            <person name="Nishida K."/>
            <person name="Yagisawa F."/>
            <person name="Nishida K."/>
            <person name="Yoshida Y."/>
            <person name="Nishimura Y."/>
            <person name="Nakao S."/>
            <person name="Kobayashi T."/>
            <person name="Momoyama Y."/>
            <person name="Higashiyama T."/>
            <person name="Minoda A."/>
            <person name="Sano M."/>
            <person name="Nomoto H."/>
            <person name="Oishi K."/>
            <person name="Hayashi H."/>
            <person name="Ohta F."/>
            <person name="Nishizaka S."/>
            <person name="Haga S."/>
            <person name="Miura S."/>
            <person name="Morishita T."/>
            <person name="Kabeya Y."/>
            <person name="Terasawa K."/>
            <person name="Suzuki Y."/>
            <person name="Ishii Y."/>
            <person name="Asakawa S."/>
            <person name="Takano H."/>
            <person name="Ohta N."/>
            <person name="Kuroiwa H."/>
            <person name="Tanaka K."/>
            <person name="Shimizu N."/>
            <person name="Sugano S."/>
            <person name="Sato N."/>
            <person name="Nozaki H."/>
            <person name="Ogasawara N."/>
            <person name="Kohara Y."/>
            <person name="Kuroiwa T."/>
        </authorList>
    </citation>
    <scope>NUCLEOTIDE SEQUENCE [LARGE SCALE GENOMIC DNA]</scope>
    <source>
        <strain evidence="1 2">10D</strain>
    </source>
</reference>